<protein>
    <submittedName>
        <fullName evidence="1">Uncharacterized protein</fullName>
    </submittedName>
</protein>
<dbReference type="Proteomes" id="UP000694420">
    <property type="component" value="Unplaced"/>
</dbReference>
<name>A0A8C6ZX12_NOTPE</name>
<evidence type="ECO:0000313" key="1">
    <source>
        <dbReference type="Ensembl" id="ENSNPEP00000018803.1"/>
    </source>
</evidence>
<dbReference type="Ensembl" id="ENSNPET00000019288.1">
    <property type="protein sequence ID" value="ENSNPEP00000018803.1"/>
    <property type="gene ID" value="ENSNPEG00000014025.1"/>
</dbReference>
<reference evidence="1" key="2">
    <citation type="submission" date="2025-09" db="UniProtKB">
        <authorList>
            <consortium name="Ensembl"/>
        </authorList>
    </citation>
    <scope>IDENTIFICATION</scope>
</reference>
<accession>A0A8C6ZX12</accession>
<organism evidence="1 2">
    <name type="scientific">Nothoprocta perdicaria</name>
    <name type="common">Chilean tinamou</name>
    <name type="synonym">Crypturus perdicarius</name>
    <dbReference type="NCBI Taxonomy" id="30464"/>
    <lineage>
        <taxon>Eukaryota</taxon>
        <taxon>Metazoa</taxon>
        <taxon>Chordata</taxon>
        <taxon>Craniata</taxon>
        <taxon>Vertebrata</taxon>
        <taxon>Euteleostomi</taxon>
        <taxon>Archelosauria</taxon>
        <taxon>Archosauria</taxon>
        <taxon>Dinosauria</taxon>
        <taxon>Saurischia</taxon>
        <taxon>Theropoda</taxon>
        <taxon>Coelurosauria</taxon>
        <taxon>Aves</taxon>
        <taxon>Palaeognathae</taxon>
        <taxon>Tinamiformes</taxon>
        <taxon>Tinamidae</taxon>
        <taxon>Nothoprocta</taxon>
    </lineage>
</organism>
<dbReference type="AlphaFoldDB" id="A0A8C6ZX12"/>
<sequence>LHKRLDKAHKLRASHPCSALAVWNLRMQLYLLEEYELRNATIRPCFKVTGSLDLHSLPISVLCNSLWKTPPTTTTYCSNHFPVSARQVICDQQSHSIYKEEWVGHI</sequence>
<reference evidence="1" key="1">
    <citation type="submission" date="2025-08" db="UniProtKB">
        <authorList>
            <consortium name="Ensembl"/>
        </authorList>
    </citation>
    <scope>IDENTIFICATION</scope>
</reference>
<proteinExistence type="predicted"/>
<keyword evidence="2" id="KW-1185">Reference proteome</keyword>
<evidence type="ECO:0000313" key="2">
    <source>
        <dbReference type="Proteomes" id="UP000694420"/>
    </source>
</evidence>